<reference evidence="1 2" key="1">
    <citation type="submission" date="2019-01" db="EMBL/GenBank/DDBJ databases">
        <title>Vibrio BEI176 sp. nov, a marine bacterium isolated from China: eastern marignal seas.</title>
        <authorList>
            <person name="Li B."/>
        </authorList>
    </citation>
    <scope>NUCLEOTIDE SEQUENCE [LARGE SCALE GENOMIC DNA]</scope>
    <source>
        <strain evidence="1 2">BEI176</strain>
    </source>
</reference>
<evidence type="ECO:0000313" key="1">
    <source>
        <dbReference type="EMBL" id="TFH89203.1"/>
    </source>
</evidence>
<proteinExistence type="predicted"/>
<evidence type="ECO:0000313" key="2">
    <source>
        <dbReference type="Proteomes" id="UP000297753"/>
    </source>
</evidence>
<dbReference type="Proteomes" id="UP000297753">
    <property type="component" value="Unassembled WGS sequence"/>
</dbReference>
<keyword evidence="2" id="KW-1185">Reference proteome</keyword>
<dbReference type="RefSeq" id="WP_134837592.1">
    <property type="nucleotide sequence ID" value="NZ_SATR01000097.1"/>
</dbReference>
<dbReference type="OrthoDB" id="3078372at2"/>
<sequence length="179" mass="21269">MPSKVAFSNDHSNLEDIEEYYFDSELALQQYFLSSEVPAKFIGCSLSMLQEELKDRTESLDRMCSLEILATLEARFRVDYLVRCQKKKRDVFSKKLRAIYRKKENQASLVDDIISTWRREHPEHKARLDSFQGALDYRNWLAHGRYWQPKKMPHLSRYDYLFLYSLADDILGNIELLES</sequence>
<accession>A0A4Y8W9B3</accession>
<evidence type="ECO:0008006" key="3">
    <source>
        <dbReference type="Google" id="ProtNLM"/>
    </source>
</evidence>
<gene>
    <name evidence="1" type="ORF">ELS82_23495</name>
</gene>
<comment type="caution">
    <text evidence="1">The sequence shown here is derived from an EMBL/GenBank/DDBJ whole genome shotgun (WGS) entry which is preliminary data.</text>
</comment>
<organism evidence="1 2">
    <name type="scientific">Vibrio ouci</name>
    <dbReference type="NCBI Taxonomy" id="2499078"/>
    <lineage>
        <taxon>Bacteria</taxon>
        <taxon>Pseudomonadati</taxon>
        <taxon>Pseudomonadota</taxon>
        <taxon>Gammaproteobacteria</taxon>
        <taxon>Vibrionales</taxon>
        <taxon>Vibrionaceae</taxon>
        <taxon>Vibrio</taxon>
    </lineage>
</organism>
<protein>
    <recommendedName>
        <fullName evidence="3">RiboL-PSP-HEPN domain-containing protein</fullName>
    </recommendedName>
</protein>
<dbReference type="EMBL" id="SATR01000097">
    <property type="protein sequence ID" value="TFH89203.1"/>
    <property type="molecule type" value="Genomic_DNA"/>
</dbReference>
<name>A0A4Y8W9B3_9VIBR</name>
<dbReference type="AlphaFoldDB" id="A0A4Y8W9B3"/>